<reference evidence="2" key="1">
    <citation type="submission" date="2020-05" db="EMBL/GenBank/DDBJ databases">
        <authorList>
            <person name="Chiriac C."/>
            <person name="Salcher M."/>
            <person name="Ghai R."/>
            <person name="Kavagutti S V."/>
        </authorList>
    </citation>
    <scope>NUCLEOTIDE SEQUENCE</scope>
</reference>
<gene>
    <name evidence="2" type="ORF">UFOPK3573_00544</name>
</gene>
<keyword evidence="1" id="KW-0812">Transmembrane</keyword>
<accession>A0A6J7G0W7</accession>
<evidence type="ECO:0000313" key="2">
    <source>
        <dbReference type="EMBL" id="CAB4898985.1"/>
    </source>
</evidence>
<feature type="transmembrane region" description="Helical" evidence="1">
    <location>
        <begin position="21"/>
        <end position="42"/>
    </location>
</feature>
<organism evidence="2">
    <name type="scientific">freshwater metagenome</name>
    <dbReference type="NCBI Taxonomy" id="449393"/>
    <lineage>
        <taxon>unclassified sequences</taxon>
        <taxon>metagenomes</taxon>
        <taxon>ecological metagenomes</taxon>
    </lineage>
</organism>
<proteinExistence type="predicted"/>
<dbReference type="EMBL" id="CAFBMJ010000028">
    <property type="protein sequence ID" value="CAB4898985.1"/>
    <property type="molecule type" value="Genomic_DNA"/>
</dbReference>
<keyword evidence="1" id="KW-1133">Transmembrane helix</keyword>
<keyword evidence="1" id="KW-0472">Membrane</keyword>
<sequence>MIGLRFGAVPRRLDAPVIATHLVLGVIILSIASVSSMNVVVLNGASTCSAPESSHAIRQGETLASWSSFVPTTLSPGFSVRAIARVKAIVIVVMLAPKQIPSGSAPNNVPTT</sequence>
<name>A0A6J7G0W7_9ZZZZ</name>
<evidence type="ECO:0000256" key="1">
    <source>
        <dbReference type="SAM" id="Phobius"/>
    </source>
</evidence>
<protein>
    <submittedName>
        <fullName evidence="2">Unannotated protein</fullName>
    </submittedName>
</protein>
<dbReference type="AlphaFoldDB" id="A0A6J7G0W7"/>